<evidence type="ECO:0000313" key="5">
    <source>
        <dbReference type="EMBL" id="XBP70184.1"/>
    </source>
</evidence>
<reference evidence="5" key="1">
    <citation type="submission" date="2024-05" db="EMBL/GenBank/DDBJ databases">
        <authorList>
            <person name="Bunk B."/>
            <person name="Swiderski J."/>
            <person name="Sproer C."/>
            <person name="Thiel V."/>
        </authorList>
    </citation>
    <scope>NUCLEOTIDE SEQUENCE</scope>
    <source>
        <strain evidence="5">DSM 17735</strain>
    </source>
</reference>
<dbReference type="InterPro" id="IPR036390">
    <property type="entry name" value="WH_DNA-bd_sf"/>
</dbReference>
<dbReference type="AlphaFoldDB" id="A0AAU7LRB5"/>
<dbReference type="SMART" id="SM00345">
    <property type="entry name" value="HTH_GNTR"/>
    <property type="match status" value="1"/>
</dbReference>
<dbReference type="InterPro" id="IPR036388">
    <property type="entry name" value="WH-like_DNA-bd_sf"/>
</dbReference>
<feature type="domain" description="HTH gntR-type" evidence="4">
    <location>
        <begin position="19"/>
        <end position="86"/>
    </location>
</feature>
<protein>
    <submittedName>
        <fullName evidence="5">GntR family transcriptional regulator</fullName>
    </submittedName>
</protein>
<proteinExistence type="predicted"/>
<dbReference type="Gene3D" id="1.20.120.530">
    <property type="entry name" value="GntR ligand-binding domain-like"/>
    <property type="match status" value="1"/>
</dbReference>
<dbReference type="Pfam" id="PF07729">
    <property type="entry name" value="FCD"/>
    <property type="match status" value="1"/>
</dbReference>
<dbReference type="Pfam" id="PF00392">
    <property type="entry name" value="GntR"/>
    <property type="match status" value="1"/>
</dbReference>
<organism evidence="5">
    <name type="scientific">Polaromonas hydrogenivorans</name>
    <dbReference type="NCBI Taxonomy" id="335476"/>
    <lineage>
        <taxon>Bacteria</taxon>
        <taxon>Pseudomonadati</taxon>
        <taxon>Pseudomonadota</taxon>
        <taxon>Betaproteobacteria</taxon>
        <taxon>Burkholderiales</taxon>
        <taxon>Comamonadaceae</taxon>
        <taxon>Polaromonas</taxon>
    </lineage>
</organism>
<sequence>MKPAAAVHQSSARVPGEDLSRNESAYARLKDALVTLAYKPGEYLNTAQVMERFGLGRTPINQALHRLSAEGLVQIIPRKGAMAAPLSINDALELIEVRQVNEMLCMRLAAAAITGHELQELEAIAQDFENAAGQRDVVALMNTDRLFHEKIAQAARNTMLQDILSVLHARSQRFWAISFTTEGHVDEVMAEHRAIVAALASHDAQAATEAARTHILSFKSSLLNLSRS</sequence>
<keyword evidence="3" id="KW-0804">Transcription</keyword>
<dbReference type="PANTHER" id="PTHR43537:SF5">
    <property type="entry name" value="UXU OPERON TRANSCRIPTIONAL REGULATOR"/>
    <property type="match status" value="1"/>
</dbReference>
<dbReference type="EMBL" id="CP157675">
    <property type="protein sequence ID" value="XBP70184.1"/>
    <property type="molecule type" value="Genomic_DNA"/>
</dbReference>
<keyword evidence="2" id="KW-0238">DNA-binding</keyword>
<gene>
    <name evidence="5" type="ORF">ABLV49_20335</name>
</gene>
<dbReference type="InterPro" id="IPR011711">
    <property type="entry name" value="GntR_C"/>
</dbReference>
<evidence type="ECO:0000259" key="4">
    <source>
        <dbReference type="PROSITE" id="PS50949"/>
    </source>
</evidence>
<name>A0AAU7LRB5_9BURK</name>
<evidence type="ECO:0000256" key="2">
    <source>
        <dbReference type="ARBA" id="ARBA00023125"/>
    </source>
</evidence>
<dbReference type="GO" id="GO:0003677">
    <property type="term" value="F:DNA binding"/>
    <property type="evidence" value="ECO:0007669"/>
    <property type="project" value="UniProtKB-KW"/>
</dbReference>
<accession>A0AAU7LRB5</accession>
<dbReference type="RefSeq" id="WP_349279350.1">
    <property type="nucleotide sequence ID" value="NZ_CBCSCU010000005.1"/>
</dbReference>
<dbReference type="SUPFAM" id="SSF48008">
    <property type="entry name" value="GntR ligand-binding domain-like"/>
    <property type="match status" value="1"/>
</dbReference>
<dbReference type="Gene3D" id="1.10.10.10">
    <property type="entry name" value="Winged helix-like DNA-binding domain superfamily/Winged helix DNA-binding domain"/>
    <property type="match status" value="1"/>
</dbReference>
<dbReference type="SMART" id="SM00895">
    <property type="entry name" value="FCD"/>
    <property type="match status" value="1"/>
</dbReference>
<evidence type="ECO:0000256" key="1">
    <source>
        <dbReference type="ARBA" id="ARBA00023015"/>
    </source>
</evidence>
<dbReference type="InterPro" id="IPR008920">
    <property type="entry name" value="TF_FadR/GntR_C"/>
</dbReference>
<evidence type="ECO:0000256" key="3">
    <source>
        <dbReference type="ARBA" id="ARBA00023163"/>
    </source>
</evidence>
<dbReference type="PANTHER" id="PTHR43537">
    <property type="entry name" value="TRANSCRIPTIONAL REGULATOR, GNTR FAMILY"/>
    <property type="match status" value="1"/>
</dbReference>
<dbReference type="SUPFAM" id="SSF46785">
    <property type="entry name" value="Winged helix' DNA-binding domain"/>
    <property type="match status" value="1"/>
</dbReference>
<dbReference type="InterPro" id="IPR000524">
    <property type="entry name" value="Tscrpt_reg_HTH_GntR"/>
</dbReference>
<dbReference type="GO" id="GO:0003700">
    <property type="term" value="F:DNA-binding transcription factor activity"/>
    <property type="evidence" value="ECO:0007669"/>
    <property type="project" value="InterPro"/>
</dbReference>
<keyword evidence="1" id="KW-0805">Transcription regulation</keyword>
<dbReference type="PROSITE" id="PS50949">
    <property type="entry name" value="HTH_GNTR"/>
    <property type="match status" value="1"/>
</dbReference>